<evidence type="ECO:0000313" key="2">
    <source>
        <dbReference type="EMBL" id="KRL91410.1"/>
    </source>
</evidence>
<keyword evidence="1" id="KW-1133">Transmembrane helix</keyword>
<proteinExistence type="predicted"/>
<evidence type="ECO:0000313" key="3">
    <source>
        <dbReference type="Proteomes" id="UP000050816"/>
    </source>
</evidence>
<accession>A0A0R1UKV8</accession>
<dbReference type="Proteomes" id="UP000050816">
    <property type="component" value="Unassembled WGS sequence"/>
</dbReference>
<dbReference type="AlphaFoldDB" id="A0A0R1UKV8"/>
<keyword evidence="1" id="KW-0812">Transmembrane</keyword>
<evidence type="ECO:0000256" key="1">
    <source>
        <dbReference type="SAM" id="Phobius"/>
    </source>
</evidence>
<comment type="caution">
    <text evidence="2">The sequence shown here is derived from an EMBL/GenBank/DDBJ whole genome shotgun (WGS) entry which is preliminary data.</text>
</comment>
<protein>
    <submittedName>
        <fullName evidence="2">Uncharacterized protein</fullName>
    </submittedName>
</protein>
<keyword evidence="1" id="KW-0472">Membrane</keyword>
<name>A0A0R1UKV8_9LACO</name>
<reference evidence="2 3" key="1">
    <citation type="journal article" date="2015" name="Genome Announc.">
        <title>Expanding the biotechnology potential of lactobacilli through comparative genomics of 213 strains and associated genera.</title>
        <authorList>
            <person name="Sun Z."/>
            <person name="Harris H.M."/>
            <person name="McCann A."/>
            <person name="Guo C."/>
            <person name="Argimon S."/>
            <person name="Zhang W."/>
            <person name="Yang X."/>
            <person name="Jeffery I.B."/>
            <person name="Cooney J.C."/>
            <person name="Kagawa T.F."/>
            <person name="Liu W."/>
            <person name="Song Y."/>
            <person name="Salvetti E."/>
            <person name="Wrobel A."/>
            <person name="Rasinkangas P."/>
            <person name="Parkhill J."/>
            <person name="Rea M.C."/>
            <person name="O'Sullivan O."/>
            <person name="Ritari J."/>
            <person name="Douillard F.P."/>
            <person name="Paul Ross R."/>
            <person name="Yang R."/>
            <person name="Briner A.E."/>
            <person name="Felis G.E."/>
            <person name="de Vos W.M."/>
            <person name="Barrangou R."/>
            <person name="Klaenhammer T.R."/>
            <person name="Caufield P.W."/>
            <person name="Cui Y."/>
            <person name="Zhang H."/>
            <person name="O'Toole P.W."/>
        </authorList>
    </citation>
    <scope>NUCLEOTIDE SEQUENCE [LARGE SCALE GENOMIC DNA]</scope>
    <source>
        <strain evidence="2 3">DSM 15946</strain>
    </source>
</reference>
<sequence length="90" mass="9656">MYGTKVNISSVSRVIPIIDGHQESTGNNSLPGAVAGGLLLGGVGVIAGAVAGMNRNYNYVRKMSYVFMFNGSRVECVFVLPKCQFKLEKK</sequence>
<dbReference type="EMBL" id="AZFK01000020">
    <property type="protein sequence ID" value="KRL91410.1"/>
    <property type="molecule type" value="Genomic_DNA"/>
</dbReference>
<feature type="transmembrane region" description="Helical" evidence="1">
    <location>
        <begin position="33"/>
        <end position="53"/>
    </location>
</feature>
<gene>
    <name evidence="2" type="ORF">FC43_GL001144</name>
</gene>
<organism evidence="2 3">
    <name type="scientific">Limosilactobacillus ingluviei DSM 15946</name>
    <dbReference type="NCBI Taxonomy" id="1423760"/>
    <lineage>
        <taxon>Bacteria</taxon>
        <taxon>Bacillati</taxon>
        <taxon>Bacillota</taxon>
        <taxon>Bacilli</taxon>
        <taxon>Lactobacillales</taxon>
        <taxon>Lactobacillaceae</taxon>
        <taxon>Limosilactobacillus</taxon>
    </lineage>
</organism>
<dbReference type="PATRIC" id="fig|1423760.3.peg.1212"/>